<evidence type="ECO:0000256" key="6">
    <source>
        <dbReference type="ARBA" id="ARBA00023239"/>
    </source>
</evidence>
<dbReference type="InterPro" id="IPR043132">
    <property type="entry name" value="BCAT-like_C"/>
</dbReference>
<dbReference type="SUPFAM" id="SSF56752">
    <property type="entry name" value="D-aminoacid aminotransferase-like PLP-dependent enzymes"/>
    <property type="match status" value="1"/>
</dbReference>
<evidence type="ECO:0000256" key="3">
    <source>
        <dbReference type="ARBA" id="ARBA00011738"/>
    </source>
</evidence>
<dbReference type="Pfam" id="PF01063">
    <property type="entry name" value="Aminotran_4"/>
    <property type="match status" value="1"/>
</dbReference>
<dbReference type="CDD" id="cd01559">
    <property type="entry name" value="ADCL_like"/>
    <property type="match status" value="1"/>
</dbReference>
<dbReference type="InterPro" id="IPR036038">
    <property type="entry name" value="Aminotransferase-like"/>
</dbReference>
<dbReference type="EC" id="4.1.3.38" evidence="8 12"/>
<dbReference type="GO" id="GO:0008696">
    <property type="term" value="F:4-amino-4-deoxychorismate lyase activity"/>
    <property type="evidence" value="ECO:0007669"/>
    <property type="project" value="UniProtKB-UniRule"/>
</dbReference>
<dbReference type="PANTHER" id="PTHR42743">
    <property type="entry name" value="AMINO-ACID AMINOTRANSFERASE"/>
    <property type="match status" value="1"/>
</dbReference>
<dbReference type="EMBL" id="JAHHGM010000014">
    <property type="protein sequence ID" value="MBT2990167.1"/>
    <property type="molecule type" value="Genomic_DNA"/>
</dbReference>
<comment type="function">
    <text evidence="10">Involved in the biosynthesis of p-aminobenzoate (PABA), a precursor of tetrahydrofolate. Converts 4-amino-4-deoxychorismate into 4-aminobenzoate (PABA) and pyruvate.</text>
</comment>
<dbReference type="InterPro" id="IPR017824">
    <property type="entry name" value="Aminodeoxychorismate_lyase_IV"/>
</dbReference>
<dbReference type="GO" id="GO:0008153">
    <property type="term" value="P:4-aminobenzoate biosynthetic process"/>
    <property type="evidence" value="ECO:0007669"/>
    <property type="project" value="UniProtKB-UniRule"/>
</dbReference>
<evidence type="ECO:0000256" key="5">
    <source>
        <dbReference type="ARBA" id="ARBA00022909"/>
    </source>
</evidence>
<dbReference type="InterPro" id="IPR043131">
    <property type="entry name" value="BCAT-like_N"/>
</dbReference>
<accession>A0A944QUJ0</accession>
<dbReference type="GO" id="GO:0046656">
    <property type="term" value="P:folic acid biosynthetic process"/>
    <property type="evidence" value="ECO:0007669"/>
    <property type="project" value="UniProtKB-KW"/>
</dbReference>
<dbReference type="FunFam" id="3.20.10.10:FF:000002">
    <property type="entry name" value="D-alanine aminotransferase"/>
    <property type="match status" value="1"/>
</dbReference>
<evidence type="ECO:0000256" key="10">
    <source>
        <dbReference type="ARBA" id="ARBA00054027"/>
    </source>
</evidence>
<dbReference type="InterPro" id="IPR001544">
    <property type="entry name" value="Aminotrans_IV"/>
</dbReference>
<dbReference type="AlphaFoldDB" id="A0A944QUJ0"/>
<name>A0A944QUJ0_9GAMM</name>
<evidence type="ECO:0000256" key="9">
    <source>
        <dbReference type="ARBA" id="ARBA00049529"/>
    </source>
</evidence>
<evidence type="ECO:0000256" key="2">
    <source>
        <dbReference type="ARBA" id="ARBA00009320"/>
    </source>
</evidence>
<evidence type="ECO:0000313" key="13">
    <source>
        <dbReference type="EMBL" id="MBT2990167.1"/>
    </source>
</evidence>
<dbReference type="GO" id="GO:0005829">
    <property type="term" value="C:cytosol"/>
    <property type="evidence" value="ECO:0007669"/>
    <property type="project" value="TreeGrafter"/>
</dbReference>
<sequence length="271" mass="30126">MLINGKPGDRIACSDRGLQYGDGLFETLAVVQGRPCLWQRHMARLSRGESVLGLPPSDKQLLQQEALSLCKGQDQAVLKIILTRGSGGRGYAKPNPCAPRRLLSLHPWPDYPQTWYTEGLRLGVCKTRIGRNSQLAGLKHLNRLEQVLARSECQDALLDECLMMDERERVICGSQSNLFMVRGDNLYTPDLVYSGVAGVVRELVIELAEQLSIPLRITDLDIQSLLDADALFVTNSVMGLCPVSALNERRYDVEKIALELRRRAQDACVAP</sequence>
<dbReference type="InterPro" id="IPR050571">
    <property type="entry name" value="Class-IV_PLP-Dep_Aminotrnsfr"/>
</dbReference>
<evidence type="ECO:0000256" key="11">
    <source>
        <dbReference type="ARBA" id="ARBA00069174"/>
    </source>
</evidence>
<proteinExistence type="inferred from homology"/>
<evidence type="ECO:0000256" key="12">
    <source>
        <dbReference type="NCBIfam" id="TIGR03461"/>
    </source>
</evidence>
<comment type="catalytic activity">
    <reaction evidence="9">
        <text>4-amino-4-deoxychorismate = 4-aminobenzoate + pyruvate + H(+)</text>
        <dbReference type="Rhea" id="RHEA:16201"/>
        <dbReference type="ChEBI" id="CHEBI:15361"/>
        <dbReference type="ChEBI" id="CHEBI:15378"/>
        <dbReference type="ChEBI" id="CHEBI:17836"/>
        <dbReference type="ChEBI" id="CHEBI:58406"/>
        <dbReference type="EC" id="4.1.3.38"/>
    </reaction>
</comment>
<keyword evidence="4" id="KW-0663">Pyridoxal phosphate</keyword>
<evidence type="ECO:0000256" key="8">
    <source>
        <dbReference type="ARBA" id="ARBA00035676"/>
    </source>
</evidence>
<keyword evidence="5" id="KW-0289">Folate biosynthesis</keyword>
<dbReference type="Gene3D" id="3.30.470.10">
    <property type="match status" value="1"/>
</dbReference>
<evidence type="ECO:0000313" key="14">
    <source>
        <dbReference type="Proteomes" id="UP000770889"/>
    </source>
</evidence>
<dbReference type="NCBIfam" id="TIGR03461">
    <property type="entry name" value="pabC_Proteo"/>
    <property type="match status" value="1"/>
</dbReference>
<comment type="pathway">
    <text evidence="7">Cofactor biosynthesis; tetrahydrofolate biosynthesis; 4-aminobenzoate from chorismate: step 2/2.</text>
</comment>
<dbReference type="GO" id="GO:0030170">
    <property type="term" value="F:pyridoxal phosphate binding"/>
    <property type="evidence" value="ECO:0007669"/>
    <property type="project" value="InterPro"/>
</dbReference>
<evidence type="ECO:0000256" key="1">
    <source>
        <dbReference type="ARBA" id="ARBA00001933"/>
    </source>
</evidence>
<evidence type="ECO:0000256" key="7">
    <source>
        <dbReference type="ARBA" id="ARBA00035633"/>
    </source>
</evidence>
<dbReference type="Gene3D" id="3.20.10.10">
    <property type="entry name" value="D-amino Acid Aminotransferase, subunit A, domain 2"/>
    <property type="match status" value="1"/>
</dbReference>
<dbReference type="NCBIfam" id="NF004761">
    <property type="entry name" value="PRK06092.1"/>
    <property type="match status" value="1"/>
</dbReference>
<protein>
    <recommendedName>
        <fullName evidence="11 12">Aminodeoxychorismate lyase</fullName>
        <ecNumber evidence="8 12">4.1.3.38</ecNumber>
    </recommendedName>
</protein>
<keyword evidence="6 13" id="KW-0456">Lyase</keyword>
<dbReference type="PANTHER" id="PTHR42743:SF2">
    <property type="entry name" value="AMINODEOXYCHORISMATE LYASE"/>
    <property type="match status" value="1"/>
</dbReference>
<organism evidence="13 14">
    <name type="scientific">Candidatus Thiodiazotropha taylori</name>
    <dbReference type="NCBI Taxonomy" id="2792791"/>
    <lineage>
        <taxon>Bacteria</taxon>
        <taxon>Pseudomonadati</taxon>
        <taxon>Pseudomonadota</taxon>
        <taxon>Gammaproteobacteria</taxon>
        <taxon>Chromatiales</taxon>
        <taxon>Sedimenticolaceae</taxon>
        <taxon>Candidatus Thiodiazotropha</taxon>
    </lineage>
</organism>
<dbReference type="Proteomes" id="UP000770889">
    <property type="component" value="Unassembled WGS sequence"/>
</dbReference>
<comment type="similarity">
    <text evidence="2">Belongs to the class-IV pyridoxal-phosphate-dependent aminotransferase family.</text>
</comment>
<reference evidence="13 14" key="1">
    <citation type="submission" date="2021-05" db="EMBL/GenBank/DDBJ databases">
        <title>Genetic and Functional Diversity in Clade A Lucinid endosymbionts from the Bahamas.</title>
        <authorList>
            <person name="Giani N.M."/>
            <person name="Engel A.S."/>
            <person name="Campbell B.J."/>
        </authorList>
    </citation>
    <scope>NUCLEOTIDE SEQUENCE [LARGE SCALE GENOMIC DNA]</scope>
    <source>
        <strain evidence="13">LUC16012Gg_MoonRockCtena</strain>
    </source>
</reference>
<gene>
    <name evidence="13" type="primary">pabC</name>
    <name evidence="13" type="ORF">KME65_14530</name>
</gene>
<comment type="subunit">
    <text evidence="3">Homodimer.</text>
</comment>
<evidence type="ECO:0000256" key="4">
    <source>
        <dbReference type="ARBA" id="ARBA00022898"/>
    </source>
</evidence>
<comment type="cofactor">
    <cofactor evidence="1">
        <name>pyridoxal 5'-phosphate</name>
        <dbReference type="ChEBI" id="CHEBI:597326"/>
    </cofactor>
</comment>
<comment type="caution">
    <text evidence="13">The sequence shown here is derived from an EMBL/GenBank/DDBJ whole genome shotgun (WGS) entry which is preliminary data.</text>
</comment>